<evidence type="ECO:0000256" key="10">
    <source>
        <dbReference type="ARBA" id="ARBA00047554"/>
    </source>
</evidence>
<keyword evidence="7 11" id="KW-0560">Oxidoreductase</keyword>
<keyword evidence="6 11" id="KW-0274">FAD</keyword>
<dbReference type="GO" id="GO:0006782">
    <property type="term" value="P:protoporphyrinogen IX biosynthetic process"/>
    <property type="evidence" value="ECO:0007669"/>
    <property type="project" value="UniProtKB-UniRule"/>
</dbReference>
<evidence type="ECO:0000256" key="3">
    <source>
        <dbReference type="ARBA" id="ARBA00010551"/>
    </source>
</evidence>
<keyword evidence="9 11" id="KW-0627">Porphyrin biosynthesis</keyword>
<dbReference type="InParanoid" id="A0A0G4EI53"/>
<organism evidence="14 15">
    <name type="scientific">Vitrella brassicaformis (strain CCMP3155)</name>
    <dbReference type="NCBI Taxonomy" id="1169540"/>
    <lineage>
        <taxon>Eukaryota</taxon>
        <taxon>Sar</taxon>
        <taxon>Alveolata</taxon>
        <taxon>Colpodellida</taxon>
        <taxon>Vitrellaceae</taxon>
        <taxon>Vitrella</taxon>
    </lineage>
</organism>
<protein>
    <recommendedName>
        <fullName evidence="4 11">Protoporphyrinogen oxidase</fullName>
        <ecNumber evidence="4 11">1.3.3.4</ecNumber>
    </recommendedName>
</protein>
<evidence type="ECO:0000256" key="12">
    <source>
        <dbReference type="SAM" id="SignalP"/>
    </source>
</evidence>
<evidence type="ECO:0000256" key="11">
    <source>
        <dbReference type="RuleBase" id="RU367069"/>
    </source>
</evidence>
<dbReference type="UniPathway" id="UPA00251">
    <property type="reaction ID" value="UER00324"/>
</dbReference>
<reference evidence="14 15" key="1">
    <citation type="submission" date="2014-11" db="EMBL/GenBank/DDBJ databases">
        <authorList>
            <person name="Zhu J."/>
            <person name="Qi W."/>
            <person name="Song R."/>
        </authorList>
    </citation>
    <scope>NUCLEOTIDE SEQUENCE [LARGE SCALE GENOMIC DNA]</scope>
</reference>
<dbReference type="EC" id="1.3.3.4" evidence="4 11"/>
<dbReference type="Pfam" id="PF01593">
    <property type="entry name" value="Amino_oxidase"/>
    <property type="match status" value="1"/>
</dbReference>
<sequence>MWTPVAEILVLVAVWVILLHECAAARKAEYDAVIVGGGLTGLSLAHQLKKAGIDKFVVCEGSSRLGGNVISRKMRGGFLIEQGPNSFQPVEEMLEVVSDLDLSLVYSNPKLPRFVYHGGKMHRLPSSLKDFLSPSFTLLSGWAKARLAIGMVGFRKGKPHTDDESVKGWFERNLGPCVYAKIVEPFVSGVYAGDASRLAMRSAFPRIAALEQGPGTAGILWGALARARQRKRAKREYQLPSPPPRGALASFEGGIEQLPRALAEKLGRKACRTGWRCVDIAKDNKGGDFVTTFRLPFGRRRRVTSKVVALALPAHRVSGPLRHLVPEASELSSIPHPFVATVALAYPDDAFRQPLRGFGNLIPRSEGLRHLGSIYASSLFPGRAPKGWQMLTNFVGGSHDPAAEKLSNRQLSRVVDRELRKTVLRDGYRGRGRVLGVKRWPSAIPQPGQGHEDLLSRVQAGVSRHVGLFVDGSWSSGISVGDRIKAGKLLAADVLNAVIRKRFERQ</sequence>
<comment type="function">
    <text evidence="1 11">Catalyzes the 6-electron oxidation of protoporphyrinogen-IX to form protoporphyrin-IX.</text>
</comment>
<evidence type="ECO:0000256" key="7">
    <source>
        <dbReference type="ARBA" id="ARBA00023002"/>
    </source>
</evidence>
<comment type="pathway">
    <text evidence="2 11">Porphyrin-containing compound metabolism; protoporphyrin-IX biosynthesis; protoporphyrin-IX from protoporphyrinogen-IX: step 1/1.</text>
</comment>
<evidence type="ECO:0000313" key="15">
    <source>
        <dbReference type="Proteomes" id="UP000041254"/>
    </source>
</evidence>
<dbReference type="GO" id="GO:0004729">
    <property type="term" value="F:oxygen-dependent protoporphyrinogen oxidase activity"/>
    <property type="evidence" value="ECO:0007669"/>
    <property type="project" value="UniProtKB-UniRule"/>
</dbReference>
<dbReference type="Gene3D" id="3.50.50.60">
    <property type="entry name" value="FAD/NAD(P)-binding domain"/>
    <property type="match status" value="1"/>
</dbReference>
<keyword evidence="15" id="KW-1185">Reference proteome</keyword>
<dbReference type="STRING" id="1169540.A0A0G4EI53"/>
<evidence type="ECO:0000256" key="6">
    <source>
        <dbReference type="ARBA" id="ARBA00022827"/>
    </source>
</evidence>
<dbReference type="PANTHER" id="PTHR42923">
    <property type="entry name" value="PROTOPORPHYRINOGEN OXIDASE"/>
    <property type="match status" value="1"/>
</dbReference>
<proteinExistence type="inferred from homology"/>
<dbReference type="NCBIfam" id="TIGR00562">
    <property type="entry name" value="proto_IX_ox"/>
    <property type="match status" value="1"/>
</dbReference>
<feature type="signal peptide" evidence="12">
    <location>
        <begin position="1"/>
        <end position="24"/>
    </location>
</feature>
<dbReference type="SUPFAM" id="SSF51905">
    <property type="entry name" value="FAD/NAD(P)-binding domain"/>
    <property type="match status" value="1"/>
</dbReference>
<dbReference type="InterPro" id="IPR050464">
    <property type="entry name" value="Zeta_carotene_desat/Oxidored"/>
</dbReference>
<evidence type="ECO:0000256" key="8">
    <source>
        <dbReference type="ARBA" id="ARBA00023133"/>
    </source>
</evidence>
<comment type="similarity">
    <text evidence="3 11">Belongs to the protoporphyrinogen/coproporphyrinogen oxidase family. Protoporphyrinogen oxidase subfamily.</text>
</comment>
<dbReference type="PANTHER" id="PTHR42923:SF3">
    <property type="entry name" value="PROTOPORPHYRINOGEN OXIDASE"/>
    <property type="match status" value="1"/>
</dbReference>
<dbReference type="VEuPathDB" id="CryptoDB:Vbra_7650"/>
<dbReference type="SUPFAM" id="SSF54373">
    <property type="entry name" value="FAD-linked reductases, C-terminal domain"/>
    <property type="match status" value="1"/>
</dbReference>
<comment type="subcellular location">
    <subcellularLocation>
        <location evidence="11">Mitochondrion inner membrane</location>
    </subcellularLocation>
</comment>
<name>A0A0G4EI53_VITBC</name>
<keyword evidence="12" id="KW-0732">Signal</keyword>
<keyword evidence="8 11" id="KW-0350">Heme biosynthesis</keyword>
<evidence type="ECO:0000256" key="9">
    <source>
        <dbReference type="ARBA" id="ARBA00023244"/>
    </source>
</evidence>
<evidence type="ECO:0000259" key="13">
    <source>
        <dbReference type="Pfam" id="PF01593"/>
    </source>
</evidence>
<dbReference type="InterPro" id="IPR036188">
    <property type="entry name" value="FAD/NAD-bd_sf"/>
</dbReference>
<dbReference type="OrthoDB" id="435524at2759"/>
<comment type="cofactor">
    <cofactor evidence="11">
        <name>FAD</name>
        <dbReference type="ChEBI" id="CHEBI:57692"/>
    </cofactor>
    <text evidence="11">Binds 1 FAD per subunit.</text>
</comment>
<evidence type="ECO:0000313" key="14">
    <source>
        <dbReference type="EMBL" id="CEL96670.1"/>
    </source>
</evidence>
<evidence type="ECO:0000256" key="5">
    <source>
        <dbReference type="ARBA" id="ARBA00022630"/>
    </source>
</evidence>
<dbReference type="PhylomeDB" id="A0A0G4EI53"/>
<dbReference type="EMBL" id="CDMY01000243">
    <property type="protein sequence ID" value="CEL96670.1"/>
    <property type="molecule type" value="Genomic_DNA"/>
</dbReference>
<evidence type="ECO:0000256" key="2">
    <source>
        <dbReference type="ARBA" id="ARBA00005073"/>
    </source>
</evidence>
<feature type="domain" description="Amine oxidase" evidence="13">
    <location>
        <begin position="39"/>
        <end position="495"/>
    </location>
</feature>
<dbReference type="OMA" id="EHNQAVQ"/>
<dbReference type="InterPro" id="IPR004572">
    <property type="entry name" value="Protoporphyrinogen_oxidase"/>
</dbReference>
<accession>A0A0G4EI53</accession>
<dbReference type="FunCoup" id="A0A0G4EI53">
    <property type="interactions" value="61"/>
</dbReference>
<comment type="catalytic activity">
    <reaction evidence="10 11">
        <text>protoporphyrinogen IX + 3 O2 = protoporphyrin IX + 3 H2O2</text>
        <dbReference type="Rhea" id="RHEA:25576"/>
        <dbReference type="ChEBI" id="CHEBI:15379"/>
        <dbReference type="ChEBI" id="CHEBI:16240"/>
        <dbReference type="ChEBI" id="CHEBI:57306"/>
        <dbReference type="ChEBI" id="CHEBI:57307"/>
        <dbReference type="EC" id="1.3.3.4"/>
    </reaction>
</comment>
<dbReference type="Proteomes" id="UP000041254">
    <property type="component" value="Unassembled WGS sequence"/>
</dbReference>
<dbReference type="AlphaFoldDB" id="A0A0G4EI53"/>
<evidence type="ECO:0000256" key="1">
    <source>
        <dbReference type="ARBA" id="ARBA00002600"/>
    </source>
</evidence>
<keyword evidence="5 11" id="KW-0285">Flavoprotein</keyword>
<gene>
    <name evidence="14" type="ORF">Vbra_7650</name>
</gene>
<dbReference type="InterPro" id="IPR002937">
    <property type="entry name" value="Amino_oxidase"/>
</dbReference>
<feature type="chain" id="PRO_5005187366" description="Protoporphyrinogen oxidase" evidence="12">
    <location>
        <begin position="25"/>
        <end position="506"/>
    </location>
</feature>
<evidence type="ECO:0000256" key="4">
    <source>
        <dbReference type="ARBA" id="ARBA00012867"/>
    </source>
</evidence>
<dbReference type="PRINTS" id="PR00420">
    <property type="entry name" value="RNGMNOXGNASE"/>
</dbReference>
<dbReference type="GO" id="GO:0005743">
    <property type="term" value="C:mitochondrial inner membrane"/>
    <property type="evidence" value="ECO:0007669"/>
    <property type="project" value="UniProtKB-SubCell"/>
</dbReference>